<comment type="cofactor">
    <cofactor evidence="1">
        <name>a divalent metal cation</name>
        <dbReference type="ChEBI" id="CHEBI:60240"/>
    </cofactor>
</comment>
<evidence type="ECO:0000259" key="7">
    <source>
        <dbReference type="Pfam" id="PF08340"/>
    </source>
</evidence>
<keyword evidence="4" id="KW-0378">Hydrolase</keyword>
<keyword evidence="2" id="KW-0540">Nuclease</keyword>
<dbReference type="Proteomes" id="UP000266385">
    <property type="component" value="Unassembled WGS sequence"/>
</dbReference>
<dbReference type="GO" id="GO:0004521">
    <property type="term" value="F:RNA endonuclease activity"/>
    <property type="evidence" value="ECO:0007669"/>
    <property type="project" value="InterPro"/>
</dbReference>
<dbReference type="AlphaFoldDB" id="A0A399REA8"/>
<evidence type="ECO:0000256" key="1">
    <source>
        <dbReference type="ARBA" id="ARBA00001968"/>
    </source>
</evidence>
<evidence type="ECO:0000259" key="6">
    <source>
        <dbReference type="Pfam" id="PF03755"/>
    </source>
</evidence>
<dbReference type="GO" id="GO:0016787">
    <property type="term" value="F:hydrolase activity"/>
    <property type="evidence" value="ECO:0007669"/>
    <property type="project" value="UniProtKB-KW"/>
</dbReference>
<comment type="caution">
    <text evidence="8">The sequence shown here is derived from an EMBL/GenBank/DDBJ whole genome shotgun (WGS) entry which is preliminary data.</text>
</comment>
<dbReference type="RefSeq" id="WP_119376415.1">
    <property type="nucleotide sequence ID" value="NZ_QWFX01000013.1"/>
</dbReference>
<evidence type="ECO:0000313" key="9">
    <source>
        <dbReference type="Proteomes" id="UP000266385"/>
    </source>
</evidence>
<dbReference type="OrthoDB" id="9771229at2"/>
<feature type="domain" description="Endoribonuclease YicC-like N-terminal" evidence="6">
    <location>
        <begin position="5"/>
        <end position="161"/>
    </location>
</feature>
<dbReference type="Pfam" id="PF08340">
    <property type="entry name" value="YicC-like_C"/>
    <property type="match status" value="1"/>
</dbReference>
<dbReference type="EMBL" id="QWFX01000013">
    <property type="protein sequence ID" value="RIJ27879.1"/>
    <property type="molecule type" value="Genomic_DNA"/>
</dbReference>
<keyword evidence="3" id="KW-0255">Endonuclease</keyword>
<evidence type="ECO:0000256" key="3">
    <source>
        <dbReference type="ARBA" id="ARBA00022759"/>
    </source>
</evidence>
<dbReference type="PANTHER" id="PTHR30636">
    <property type="entry name" value="UPF0701 PROTEIN YICC"/>
    <property type="match status" value="1"/>
</dbReference>
<reference evidence="8 9" key="1">
    <citation type="submission" date="2018-08" db="EMBL/GenBank/DDBJ databases">
        <title>Henriciella mobilis sp. nov., isolated from seawater.</title>
        <authorList>
            <person name="Cheng H."/>
            <person name="Wu Y.-H."/>
            <person name="Xu X.-W."/>
            <person name="Guo L.-L."/>
        </authorList>
    </citation>
    <scope>NUCLEOTIDE SEQUENCE [LARGE SCALE GENOMIC DNA]</scope>
    <source>
        <strain evidence="8 9">JN25</strain>
    </source>
</reference>
<keyword evidence="9" id="KW-1185">Reference proteome</keyword>
<protein>
    <submittedName>
        <fullName evidence="8">YicC family protein</fullName>
    </submittedName>
</protein>
<evidence type="ECO:0000256" key="5">
    <source>
        <dbReference type="ARBA" id="ARBA00035648"/>
    </source>
</evidence>
<evidence type="ECO:0000256" key="4">
    <source>
        <dbReference type="ARBA" id="ARBA00022801"/>
    </source>
</evidence>
<name>A0A399REA8_9PROT</name>
<dbReference type="PANTHER" id="PTHR30636:SF3">
    <property type="entry name" value="UPF0701 PROTEIN YICC"/>
    <property type="match status" value="1"/>
</dbReference>
<comment type="similarity">
    <text evidence="5">Belongs to the YicC/YloC family.</text>
</comment>
<dbReference type="InterPro" id="IPR005229">
    <property type="entry name" value="YicC/YloC-like"/>
</dbReference>
<organism evidence="8 9">
    <name type="scientific">Henriciella mobilis</name>
    <dbReference type="NCBI Taxonomy" id="2305467"/>
    <lineage>
        <taxon>Bacteria</taxon>
        <taxon>Pseudomonadati</taxon>
        <taxon>Pseudomonadota</taxon>
        <taxon>Alphaproteobacteria</taxon>
        <taxon>Hyphomonadales</taxon>
        <taxon>Hyphomonadaceae</taxon>
        <taxon>Henriciella</taxon>
    </lineage>
</organism>
<evidence type="ECO:0000256" key="2">
    <source>
        <dbReference type="ARBA" id="ARBA00022722"/>
    </source>
</evidence>
<evidence type="ECO:0000313" key="8">
    <source>
        <dbReference type="EMBL" id="RIJ27879.1"/>
    </source>
</evidence>
<accession>A0A399REA8</accession>
<dbReference type="InterPro" id="IPR013527">
    <property type="entry name" value="YicC-like_N"/>
</dbReference>
<dbReference type="InterPro" id="IPR013551">
    <property type="entry name" value="YicC-like_C"/>
</dbReference>
<dbReference type="Pfam" id="PF03755">
    <property type="entry name" value="YicC-like_N"/>
    <property type="match status" value="1"/>
</dbReference>
<proteinExistence type="inferred from homology"/>
<gene>
    <name evidence="8" type="ORF">D1223_10660</name>
</gene>
<feature type="domain" description="Endoribonuclease YicC-like C-terminal" evidence="7">
    <location>
        <begin position="189"/>
        <end position="297"/>
    </location>
</feature>
<sequence>MTSNVSSMTGFARVAGEAGWGSWAWEAKSVNGRSLDVRVNTPSGFEALEQAVKQAAKARFARGNLQVGLRIDLSSGPETLSVNSDALNLLVRAYENISSKPIGDGDALATLMTVKGVIETGSSSTRDLATDEDAVALLQSAGEQALDELASARKAEGEALYALIRQHLDEIEAAVARATDYAASQPGLLKARLEKQLAELGADKSVDADRMAAEIALSAAKADVREELDRLTAHIASARQLLENGGAIGRKLDFLAQEFNREANTLCSKSASLDLTNEGLALKGLVDQVKEQAANVE</sequence>
<dbReference type="NCBIfam" id="TIGR00255">
    <property type="entry name" value="YicC/YloC family endoribonuclease"/>
    <property type="match status" value="1"/>
</dbReference>